<dbReference type="EMBL" id="CP046052">
    <property type="protein sequence ID" value="QGM46344.1"/>
    <property type="molecule type" value="Genomic_DNA"/>
</dbReference>
<dbReference type="KEGG" id="mhey:H2LOC_011900"/>
<evidence type="ECO:0000313" key="2">
    <source>
        <dbReference type="EMBL" id="QGM46344.1"/>
    </source>
</evidence>
<organism evidence="2 3">
    <name type="scientific">Methylocystis heyeri</name>
    <dbReference type="NCBI Taxonomy" id="391905"/>
    <lineage>
        <taxon>Bacteria</taxon>
        <taxon>Pseudomonadati</taxon>
        <taxon>Pseudomonadota</taxon>
        <taxon>Alphaproteobacteria</taxon>
        <taxon>Hyphomicrobiales</taxon>
        <taxon>Methylocystaceae</taxon>
        <taxon>Methylocystis</taxon>
    </lineage>
</organism>
<evidence type="ECO:0000256" key="1">
    <source>
        <dbReference type="SAM" id="MobiDB-lite"/>
    </source>
</evidence>
<sequence>MPRRPLRGETPGRPAAETVIWNNSNWVSIRRSSGSPALHELCAAWPAGDAGDSGRLTKRFCEHWVKTSSAPPTQKSSMRPRASAASRQGASEERSRP</sequence>
<dbReference type="AlphaFoldDB" id="A0A6B8KD53"/>
<feature type="region of interest" description="Disordered" evidence="1">
    <location>
        <begin position="65"/>
        <end position="97"/>
    </location>
</feature>
<accession>A0A6B8KD53</accession>
<reference evidence="2 3" key="1">
    <citation type="submission" date="2019-11" db="EMBL/GenBank/DDBJ databases">
        <title>The genome sequence of Methylocystis heyeri.</title>
        <authorList>
            <person name="Oshkin I.Y."/>
            <person name="Miroshnikov K."/>
            <person name="Dedysh S.N."/>
        </authorList>
    </citation>
    <scope>NUCLEOTIDE SEQUENCE [LARGE SCALE GENOMIC DNA]</scope>
    <source>
        <strain evidence="2 3">H2</strain>
    </source>
</reference>
<dbReference type="RefSeq" id="WP_136496593.1">
    <property type="nucleotide sequence ID" value="NZ_CP046052.1"/>
</dbReference>
<proteinExistence type="predicted"/>
<protein>
    <submittedName>
        <fullName evidence="2">Uncharacterized protein</fullName>
    </submittedName>
</protein>
<feature type="compositionally biased region" description="Low complexity" evidence="1">
    <location>
        <begin position="76"/>
        <end position="87"/>
    </location>
</feature>
<keyword evidence="3" id="KW-1185">Reference proteome</keyword>
<evidence type="ECO:0000313" key="3">
    <source>
        <dbReference type="Proteomes" id="UP000309061"/>
    </source>
</evidence>
<feature type="compositionally biased region" description="Polar residues" evidence="1">
    <location>
        <begin position="66"/>
        <end position="75"/>
    </location>
</feature>
<name>A0A6B8KD53_9HYPH</name>
<dbReference type="Proteomes" id="UP000309061">
    <property type="component" value="Chromosome"/>
</dbReference>
<gene>
    <name evidence="2" type="ORF">H2LOC_011900</name>
</gene>